<evidence type="ECO:0000259" key="4">
    <source>
        <dbReference type="Pfam" id="PF12146"/>
    </source>
</evidence>
<dbReference type="STRING" id="1221996.QY95_01986"/>
<evidence type="ECO:0000313" key="5">
    <source>
        <dbReference type="EMBL" id="KKB39769.1"/>
    </source>
</evidence>
<dbReference type="GO" id="GO:0016020">
    <property type="term" value="C:membrane"/>
    <property type="evidence" value="ECO:0007669"/>
    <property type="project" value="TreeGrafter"/>
</dbReference>
<keyword evidence="1" id="KW-0378">Hydrolase</keyword>
<dbReference type="Gene3D" id="3.40.50.1820">
    <property type="entry name" value="alpha/beta hydrolase"/>
    <property type="match status" value="1"/>
</dbReference>
<evidence type="ECO:0000256" key="1">
    <source>
        <dbReference type="ARBA" id="ARBA00022801"/>
    </source>
</evidence>
<dbReference type="PANTHER" id="PTHR43798:SF31">
    <property type="entry name" value="AB HYDROLASE SUPERFAMILY PROTEIN YCLE"/>
    <property type="match status" value="1"/>
</dbReference>
<dbReference type="SUPFAM" id="SSF53474">
    <property type="entry name" value="alpha/beta-Hydrolases"/>
    <property type="match status" value="1"/>
</dbReference>
<evidence type="ECO:0000256" key="3">
    <source>
        <dbReference type="PIRSR" id="PIRSR017388-2"/>
    </source>
</evidence>
<organism evidence="5 6">
    <name type="scientific">Bacillus thermotolerans</name>
    <name type="common">Quasibacillus thermotolerans</name>
    <dbReference type="NCBI Taxonomy" id="1221996"/>
    <lineage>
        <taxon>Bacteria</taxon>
        <taxon>Bacillati</taxon>
        <taxon>Bacillota</taxon>
        <taxon>Bacilli</taxon>
        <taxon>Bacillales</taxon>
        <taxon>Bacillaceae</taxon>
        <taxon>Bacillus</taxon>
    </lineage>
</organism>
<dbReference type="EMBL" id="JWIR02000037">
    <property type="protein sequence ID" value="KKB39769.1"/>
    <property type="molecule type" value="Genomic_DNA"/>
</dbReference>
<dbReference type="GO" id="GO:0052689">
    <property type="term" value="F:carboxylic ester hydrolase activity"/>
    <property type="evidence" value="ECO:0007669"/>
    <property type="project" value="InterPro"/>
</dbReference>
<dbReference type="InterPro" id="IPR012354">
    <property type="entry name" value="Esterase_lipase"/>
</dbReference>
<accession>A0A0F5HYA6</accession>
<feature type="binding site" evidence="3">
    <location>
        <position position="10"/>
    </location>
    <ligand>
        <name>substrate</name>
    </ligand>
</feature>
<dbReference type="InterPro" id="IPR022742">
    <property type="entry name" value="Hydrolase_4"/>
</dbReference>
<comment type="caution">
    <text evidence="5">The sequence shown here is derived from an EMBL/GenBank/DDBJ whole genome shotgun (WGS) entry which is preliminary data.</text>
</comment>
<sequence>MIGCLCIHGFTGAPYEVQPLADYLSERTSWKIVVPTLPGHGEPPALKGVTYKQWLDCAEKEMQELATECDTVYVIGFSMGGLIAVYLAKKYSVEKLILLSAAAKYIYVGQLLRDLKDIAGDWKRGRLRENELFARYKRKLFSTPLSSVFQFRRVAASVKPLFATIQIPTLIVQGLADGIVPPKSAEYIYQHIASKEKELYYVPDAKHHVCLTGDTEGLFEKIFTFLTESSKVN</sequence>
<dbReference type="PANTHER" id="PTHR43798">
    <property type="entry name" value="MONOACYLGLYCEROL LIPASE"/>
    <property type="match status" value="1"/>
</dbReference>
<dbReference type="InterPro" id="IPR050266">
    <property type="entry name" value="AB_hydrolase_sf"/>
</dbReference>
<feature type="active site" description="Nucleophile" evidence="2">
    <location>
        <position position="78"/>
    </location>
</feature>
<gene>
    <name evidence="5" type="ORF">QY95_01986</name>
</gene>
<evidence type="ECO:0000313" key="6">
    <source>
        <dbReference type="Proteomes" id="UP000031563"/>
    </source>
</evidence>
<keyword evidence="6" id="KW-1185">Reference proteome</keyword>
<evidence type="ECO:0000256" key="2">
    <source>
        <dbReference type="PIRSR" id="PIRSR017388-1"/>
    </source>
</evidence>
<feature type="binding site" evidence="3">
    <location>
        <position position="79"/>
    </location>
    <ligand>
        <name>substrate</name>
    </ligand>
</feature>
<dbReference type="Pfam" id="PF12146">
    <property type="entry name" value="Hydrolase_4"/>
    <property type="match status" value="1"/>
</dbReference>
<protein>
    <submittedName>
        <fullName evidence="5">Carboxylesterase</fullName>
    </submittedName>
</protein>
<dbReference type="InterPro" id="IPR029058">
    <property type="entry name" value="AB_hydrolase_fold"/>
</dbReference>
<reference evidence="5" key="1">
    <citation type="submission" date="2015-02" db="EMBL/GenBank/DDBJ databases">
        <title>Genome Assembly of Bacillaceae bacterium MTCC 8252.</title>
        <authorList>
            <person name="Verma A."/>
            <person name="Khatri I."/>
            <person name="Mual P."/>
            <person name="Subramanian S."/>
            <person name="Krishnamurthi S."/>
        </authorList>
    </citation>
    <scope>NUCLEOTIDE SEQUENCE [LARGE SCALE GENOMIC DNA]</scope>
    <source>
        <strain evidence="5">MTCC 8252</strain>
    </source>
</reference>
<dbReference type="AlphaFoldDB" id="A0A0F5HYA6"/>
<feature type="active site" description="Charge relay system" evidence="2">
    <location>
        <position position="177"/>
    </location>
</feature>
<dbReference type="Proteomes" id="UP000031563">
    <property type="component" value="Unassembled WGS sequence"/>
</dbReference>
<dbReference type="PIRSF" id="PIRSF017388">
    <property type="entry name" value="Esterase_lipase"/>
    <property type="match status" value="1"/>
</dbReference>
<feature type="domain" description="Serine aminopeptidase S33" evidence="4">
    <location>
        <begin position="5"/>
        <end position="209"/>
    </location>
</feature>
<name>A0A0F5HYA6_BACTR</name>
<proteinExistence type="predicted"/>
<accession>A0A0F5I283</accession>
<feature type="active site" description="Charge relay system" evidence="2">
    <location>
        <position position="207"/>
    </location>
</feature>